<name>D3TR89_GLOMM</name>
<feature type="region of interest" description="Disordered" evidence="1">
    <location>
        <begin position="39"/>
        <end position="61"/>
    </location>
</feature>
<protein>
    <submittedName>
        <fullName evidence="3">Hypothetical conserved protein</fullName>
    </submittedName>
</protein>
<accession>D3TR89</accession>
<evidence type="ECO:0000256" key="1">
    <source>
        <dbReference type="SAM" id="MobiDB-lite"/>
    </source>
</evidence>
<dbReference type="GO" id="GO:0000981">
    <property type="term" value="F:DNA-binding transcription factor activity, RNA polymerase II-specific"/>
    <property type="evidence" value="ECO:0007669"/>
    <property type="project" value="TreeGrafter"/>
</dbReference>
<evidence type="ECO:0000259" key="2">
    <source>
        <dbReference type="PROSITE" id="PS50217"/>
    </source>
</evidence>
<reference evidence="3" key="1">
    <citation type="journal article" date="2010" name="BMC Genomics">
        <title>An insight into the sialome of Glossina morsitans morsitans.</title>
        <authorList>
            <person name="Alves-Silva J."/>
            <person name="Ribeiro J.M."/>
            <person name="Van Den Abbeele J."/>
            <person name="Attardo G."/>
            <person name="Hao Z."/>
            <person name="Haines L.R."/>
            <person name="Soares M.B."/>
            <person name="Berriman M."/>
            <person name="Aksoy S."/>
            <person name="Lehane M.J."/>
        </authorList>
    </citation>
    <scope>NUCLEOTIDE SEQUENCE</scope>
    <source>
        <tissue evidence="3">Salivary gland</tissue>
    </source>
</reference>
<dbReference type="GO" id="GO:0005634">
    <property type="term" value="C:nucleus"/>
    <property type="evidence" value="ECO:0007669"/>
    <property type="project" value="UniProtKB-ARBA"/>
</dbReference>
<dbReference type="Pfam" id="PF07716">
    <property type="entry name" value="bZIP_2"/>
    <property type="match status" value="1"/>
</dbReference>
<dbReference type="PANTHER" id="PTHR23334">
    <property type="entry name" value="CCAAT/ENHANCER BINDING PROTEIN"/>
    <property type="match status" value="1"/>
</dbReference>
<organism evidence="3">
    <name type="scientific">Glossina morsitans morsitans</name>
    <name type="common">Savannah tsetse fly</name>
    <dbReference type="NCBI Taxonomy" id="37546"/>
    <lineage>
        <taxon>Eukaryota</taxon>
        <taxon>Metazoa</taxon>
        <taxon>Ecdysozoa</taxon>
        <taxon>Arthropoda</taxon>
        <taxon>Hexapoda</taxon>
        <taxon>Insecta</taxon>
        <taxon>Pterygota</taxon>
        <taxon>Neoptera</taxon>
        <taxon>Endopterygota</taxon>
        <taxon>Diptera</taxon>
        <taxon>Brachycera</taxon>
        <taxon>Muscomorpha</taxon>
        <taxon>Hippoboscoidea</taxon>
        <taxon>Glossinidae</taxon>
        <taxon>Glossina</taxon>
    </lineage>
</organism>
<dbReference type="EMBL" id="EZ423941">
    <property type="protein sequence ID" value="ADD20217.1"/>
    <property type="molecule type" value="mRNA"/>
</dbReference>
<reference evidence="3" key="2">
    <citation type="submission" date="2010-01" db="EMBL/GenBank/DDBJ databases">
        <authorList>
            <consortium name="International Glossina Genome Initiative"/>
            <person name="da Silva J."/>
            <person name="Ribeiro J.M.C."/>
            <person name="Abbeele J.V."/>
            <person name="Attardo G."/>
            <person name="Hao Z."/>
            <person name="Haines L.R."/>
            <person name="Soares M.B."/>
            <person name="Berriman M."/>
            <person name="Aksoy S."/>
            <person name="Lehane M.J."/>
        </authorList>
    </citation>
    <scope>NUCLEOTIDE SEQUENCE</scope>
    <source>
        <tissue evidence="3">Salivary gland</tissue>
    </source>
</reference>
<dbReference type="SUPFAM" id="SSF57959">
    <property type="entry name" value="Leucine zipper domain"/>
    <property type="match status" value="1"/>
</dbReference>
<dbReference type="InterPro" id="IPR031106">
    <property type="entry name" value="C/EBP"/>
</dbReference>
<evidence type="ECO:0000313" key="3">
    <source>
        <dbReference type="EMBL" id="ADD20217.1"/>
    </source>
</evidence>
<dbReference type="InterPro" id="IPR046347">
    <property type="entry name" value="bZIP_sf"/>
</dbReference>
<feature type="region of interest" description="Disordered" evidence="1">
    <location>
        <begin position="1"/>
        <end position="25"/>
    </location>
</feature>
<dbReference type="GO" id="GO:0006351">
    <property type="term" value="P:DNA-templated transcription"/>
    <property type="evidence" value="ECO:0007669"/>
    <property type="project" value="InterPro"/>
</dbReference>
<dbReference type="GO" id="GO:0000978">
    <property type="term" value="F:RNA polymerase II cis-regulatory region sequence-specific DNA binding"/>
    <property type="evidence" value="ECO:0007669"/>
    <property type="project" value="TreeGrafter"/>
</dbReference>
<feature type="domain" description="BZIP" evidence="2">
    <location>
        <begin position="30"/>
        <end position="90"/>
    </location>
</feature>
<proteinExistence type="evidence at transcript level"/>
<dbReference type="InterPro" id="IPR004827">
    <property type="entry name" value="bZIP"/>
</dbReference>
<sequence>MQSKIITDNMPARRRTGASSSPNFDVSDKEVAYKLKRKRNNDAVKKTREKSKQMARRRKENVEKLRISNKQLEAKIEEVKKNVEKLKEILLHKVSPKQHEQAIKKILEESSDADD</sequence>
<dbReference type="PROSITE" id="PS50217">
    <property type="entry name" value="BZIP"/>
    <property type="match status" value="1"/>
</dbReference>
<dbReference type="Gene3D" id="1.20.5.170">
    <property type="match status" value="1"/>
</dbReference>
<dbReference type="PANTHER" id="PTHR23334:SF43">
    <property type="entry name" value="CCAAT_ENHANCER-BINDING PROTEIN HOMOLOG 1-RELATED"/>
    <property type="match status" value="1"/>
</dbReference>
<dbReference type="AlphaFoldDB" id="D3TR89"/>
<feature type="compositionally biased region" description="Basic and acidic residues" evidence="1">
    <location>
        <begin position="40"/>
        <end position="52"/>
    </location>
</feature>